<evidence type="ECO:0000313" key="2">
    <source>
        <dbReference type="Proteomes" id="UP000492821"/>
    </source>
</evidence>
<evidence type="ECO:0000259" key="1">
    <source>
        <dbReference type="Pfam" id="PF17906"/>
    </source>
</evidence>
<protein>
    <submittedName>
        <fullName evidence="3">HTH_48 domain-containing protein</fullName>
    </submittedName>
</protein>
<dbReference type="InterPro" id="IPR041426">
    <property type="entry name" value="Mos1_HTH"/>
</dbReference>
<feature type="domain" description="Mos1 transposase HTH" evidence="1">
    <location>
        <begin position="12"/>
        <end position="55"/>
    </location>
</feature>
<reference evidence="2" key="1">
    <citation type="journal article" date="2013" name="Genetics">
        <title>The draft genome and transcriptome of Panagrellus redivivus are shaped by the harsh demands of a free-living lifestyle.</title>
        <authorList>
            <person name="Srinivasan J."/>
            <person name="Dillman A.R."/>
            <person name="Macchietto M.G."/>
            <person name="Heikkinen L."/>
            <person name="Lakso M."/>
            <person name="Fracchia K.M."/>
            <person name="Antoshechkin I."/>
            <person name="Mortazavi A."/>
            <person name="Wong G."/>
            <person name="Sternberg P.W."/>
        </authorList>
    </citation>
    <scope>NUCLEOTIDE SEQUENCE [LARGE SCALE GENOMIC DNA]</scope>
    <source>
        <strain evidence="2">MT8872</strain>
    </source>
</reference>
<accession>A0A7E4VLF5</accession>
<proteinExistence type="predicted"/>
<dbReference type="Pfam" id="PF17906">
    <property type="entry name" value="HTH_48"/>
    <property type="match status" value="1"/>
</dbReference>
<dbReference type="WBParaSite" id="Pan_g21589.t1">
    <property type="protein sequence ID" value="Pan_g21589.t1"/>
    <property type="gene ID" value="Pan_g21589"/>
</dbReference>
<organism evidence="2 3">
    <name type="scientific">Panagrellus redivivus</name>
    <name type="common">Microworm</name>
    <dbReference type="NCBI Taxonomy" id="6233"/>
    <lineage>
        <taxon>Eukaryota</taxon>
        <taxon>Metazoa</taxon>
        <taxon>Ecdysozoa</taxon>
        <taxon>Nematoda</taxon>
        <taxon>Chromadorea</taxon>
        <taxon>Rhabditida</taxon>
        <taxon>Tylenchina</taxon>
        <taxon>Panagrolaimomorpha</taxon>
        <taxon>Panagrolaimoidea</taxon>
        <taxon>Panagrolaimidae</taxon>
        <taxon>Panagrellus</taxon>
    </lineage>
</organism>
<dbReference type="Gene3D" id="1.10.10.1450">
    <property type="match status" value="1"/>
</dbReference>
<reference evidence="3" key="2">
    <citation type="submission" date="2020-10" db="UniProtKB">
        <authorList>
            <consortium name="WormBaseParasite"/>
        </authorList>
    </citation>
    <scope>IDENTIFICATION</scope>
</reference>
<keyword evidence="2" id="KW-1185">Reference proteome</keyword>
<dbReference type="Proteomes" id="UP000492821">
    <property type="component" value="Unassembled WGS sequence"/>
</dbReference>
<sequence length="127" mass="14999">MSNFTKSTLLPIVYYEYHRKSTPEVAVQNIRAAFKGDVIHVKRVEEWYSKFESGEITFEQQCDYGRRKDIDDEKIRQMLLANPKISARQMSKHLGCDHTIIAHRVRVLGLKLRKTWKRRNPPKPKDS</sequence>
<name>A0A7E4VLF5_PANRE</name>
<evidence type="ECO:0000313" key="3">
    <source>
        <dbReference type="WBParaSite" id="Pan_g21589.t1"/>
    </source>
</evidence>
<dbReference type="AlphaFoldDB" id="A0A7E4VLF5"/>